<dbReference type="InterPro" id="IPR048740">
    <property type="entry name" value="PurT_C"/>
</dbReference>
<comment type="pathway">
    <text evidence="8">Purine metabolism; IMP biosynthesis via de novo pathway; N(2)-formyl-N(1)-(5-phospho-D-ribosyl)glycinamide from N(1)-(5-phospho-D-ribosyl)glycinamide (formate route): step 1/1.</text>
</comment>
<dbReference type="InterPro" id="IPR016185">
    <property type="entry name" value="PreATP-grasp_dom_sf"/>
</dbReference>
<dbReference type="HAMAP" id="MF_01643">
    <property type="entry name" value="PurT"/>
    <property type="match status" value="1"/>
</dbReference>
<comment type="subunit">
    <text evidence="1 8">Homodimer.</text>
</comment>
<evidence type="ECO:0000259" key="9">
    <source>
        <dbReference type="PROSITE" id="PS50975"/>
    </source>
</evidence>
<dbReference type="NCBIfam" id="TIGR01142">
    <property type="entry name" value="purT"/>
    <property type="match status" value="1"/>
</dbReference>
<evidence type="ECO:0000256" key="7">
    <source>
        <dbReference type="ARBA" id="ARBA00022842"/>
    </source>
</evidence>
<accession>A0A4Q9ESQ2</accession>
<dbReference type="GO" id="GO:0043815">
    <property type="term" value="F:phosphoribosylglycinamide formyltransferase 2 activity"/>
    <property type="evidence" value="ECO:0007669"/>
    <property type="project" value="UniProtKB-UniRule"/>
</dbReference>
<dbReference type="UniPathway" id="UPA00074">
    <property type="reaction ID" value="UER00127"/>
</dbReference>
<feature type="binding site" evidence="8">
    <location>
        <begin position="195"/>
        <end position="198"/>
    </location>
    <ligand>
        <name>ATP</name>
        <dbReference type="ChEBI" id="CHEBI:30616"/>
    </ligand>
</feature>
<keyword evidence="10" id="KW-0808">Transferase</keyword>
<feature type="binding site" evidence="8">
    <location>
        <position position="155"/>
    </location>
    <ligand>
        <name>ATP</name>
        <dbReference type="ChEBI" id="CHEBI:30616"/>
    </ligand>
</feature>
<dbReference type="Pfam" id="PF22660">
    <property type="entry name" value="RS_preATP-grasp-like"/>
    <property type="match status" value="1"/>
</dbReference>
<evidence type="ECO:0000256" key="2">
    <source>
        <dbReference type="ARBA" id="ARBA00022598"/>
    </source>
</evidence>
<dbReference type="SUPFAM" id="SSF51246">
    <property type="entry name" value="Rudiment single hybrid motif"/>
    <property type="match status" value="1"/>
</dbReference>
<dbReference type="PANTHER" id="PTHR43055">
    <property type="entry name" value="FORMATE-DEPENDENT PHOSPHORIBOSYLGLYCINAMIDE FORMYLTRANSFERASE"/>
    <property type="match status" value="1"/>
</dbReference>
<feature type="binding site" evidence="8">
    <location>
        <begin position="22"/>
        <end position="23"/>
    </location>
    <ligand>
        <name>N(1)-(5-phospho-beta-D-ribosyl)glycinamide</name>
        <dbReference type="ChEBI" id="CHEBI:143788"/>
    </ligand>
</feature>
<dbReference type="FunFam" id="3.30.470.20:FF:000027">
    <property type="entry name" value="Formate-dependent phosphoribosylglycinamide formyltransferase"/>
    <property type="match status" value="1"/>
</dbReference>
<proteinExistence type="inferred from homology"/>
<dbReference type="SUPFAM" id="SSF52440">
    <property type="entry name" value="PreATP-grasp domain"/>
    <property type="match status" value="1"/>
</dbReference>
<evidence type="ECO:0000256" key="6">
    <source>
        <dbReference type="ARBA" id="ARBA00022840"/>
    </source>
</evidence>
<dbReference type="PANTHER" id="PTHR43055:SF1">
    <property type="entry name" value="FORMATE-DEPENDENT PHOSPHORIBOSYLGLYCINAMIDE FORMYLTRANSFERASE"/>
    <property type="match status" value="1"/>
</dbReference>
<feature type="binding site" evidence="8">
    <location>
        <position position="355"/>
    </location>
    <ligand>
        <name>N(1)-(5-phospho-beta-D-ribosyl)glycinamide</name>
        <dbReference type="ChEBI" id="CHEBI:143788"/>
    </ligand>
</feature>
<dbReference type="NCBIfam" id="NF006766">
    <property type="entry name" value="PRK09288.1"/>
    <property type="match status" value="1"/>
</dbReference>
<dbReference type="InterPro" id="IPR011761">
    <property type="entry name" value="ATP-grasp"/>
</dbReference>
<dbReference type="EMBL" id="SITD01000042">
    <property type="protein sequence ID" value="TBM29329.1"/>
    <property type="molecule type" value="Genomic_DNA"/>
</dbReference>
<dbReference type="Gene3D" id="3.40.50.20">
    <property type="match status" value="1"/>
</dbReference>
<feature type="binding site" evidence="8">
    <location>
        <position position="267"/>
    </location>
    <ligand>
        <name>Mg(2+)</name>
        <dbReference type="ChEBI" id="CHEBI:18420"/>
    </ligand>
</feature>
<dbReference type="InterPro" id="IPR005862">
    <property type="entry name" value="PurT"/>
</dbReference>
<feature type="binding site" evidence="8">
    <location>
        <begin position="160"/>
        <end position="165"/>
    </location>
    <ligand>
        <name>ATP</name>
        <dbReference type="ChEBI" id="CHEBI:30616"/>
    </ligand>
</feature>
<feature type="binding site" evidence="8">
    <location>
        <begin position="362"/>
        <end position="363"/>
    </location>
    <ligand>
        <name>N(1)-(5-phospho-beta-D-ribosyl)glycinamide</name>
        <dbReference type="ChEBI" id="CHEBI:143788"/>
    </ligand>
</feature>
<comment type="caution">
    <text evidence="10">The sequence shown here is derived from an EMBL/GenBank/DDBJ whole genome shotgun (WGS) entry which is preliminary data.</text>
</comment>
<keyword evidence="3 8" id="KW-0479">Metal-binding</keyword>
<evidence type="ECO:0000256" key="8">
    <source>
        <dbReference type="HAMAP-Rule" id="MF_01643"/>
    </source>
</evidence>
<dbReference type="GO" id="GO:0005829">
    <property type="term" value="C:cytosol"/>
    <property type="evidence" value="ECO:0007669"/>
    <property type="project" value="TreeGrafter"/>
</dbReference>
<dbReference type="InterPro" id="IPR054350">
    <property type="entry name" value="PurT/PurK_preATP-grasp"/>
</dbReference>
<dbReference type="GO" id="GO:0004644">
    <property type="term" value="F:phosphoribosylglycinamide formyltransferase activity"/>
    <property type="evidence" value="ECO:0007669"/>
    <property type="project" value="UniProtKB-UniRule"/>
</dbReference>
<evidence type="ECO:0000256" key="3">
    <source>
        <dbReference type="ARBA" id="ARBA00022723"/>
    </source>
</evidence>
<protein>
    <recommendedName>
        <fullName evidence="8">Formate-dependent phosphoribosylglycinamide formyltransferase</fullName>
        <ecNumber evidence="8">6.3.1.21</ecNumber>
    </recommendedName>
    <alternativeName>
        <fullName evidence="8">5'-phosphoribosylglycinamide transformylase 2</fullName>
    </alternativeName>
    <alternativeName>
        <fullName evidence="8">Formate-dependent GAR transformylase</fullName>
    </alternativeName>
    <alternativeName>
        <fullName evidence="8">GAR transformylase 2</fullName>
        <shortName evidence="8">GART 2</shortName>
    </alternativeName>
    <alternativeName>
        <fullName evidence="8">Non-folate glycinamide ribonucleotide transformylase</fullName>
    </alternativeName>
    <alternativeName>
        <fullName evidence="8">Phosphoribosylglycinamide formyltransferase 2</fullName>
    </alternativeName>
</protein>
<comment type="catalytic activity">
    <reaction evidence="8">
        <text>N(1)-(5-phospho-beta-D-ribosyl)glycinamide + formate + ATP = N(2)-formyl-N(1)-(5-phospho-beta-D-ribosyl)glycinamide + ADP + phosphate + H(+)</text>
        <dbReference type="Rhea" id="RHEA:24829"/>
        <dbReference type="ChEBI" id="CHEBI:15378"/>
        <dbReference type="ChEBI" id="CHEBI:15740"/>
        <dbReference type="ChEBI" id="CHEBI:30616"/>
        <dbReference type="ChEBI" id="CHEBI:43474"/>
        <dbReference type="ChEBI" id="CHEBI:143788"/>
        <dbReference type="ChEBI" id="CHEBI:147286"/>
        <dbReference type="ChEBI" id="CHEBI:456216"/>
        <dbReference type="EC" id="6.3.1.21"/>
    </reaction>
</comment>
<evidence type="ECO:0000313" key="11">
    <source>
        <dbReference type="Proteomes" id="UP000293380"/>
    </source>
</evidence>
<reference evidence="10 11" key="1">
    <citation type="submission" date="2019-02" db="EMBL/GenBank/DDBJ databases">
        <title>Comparative genomic analysis of the Hafnia genus genomes.</title>
        <authorList>
            <person name="Zhiqiu Y."/>
            <person name="Chao Y."/>
            <person name="Yuhui D."/>
            <person name="Di H."/>
            <person name="Bin L."/>
        </authorList>
    </citation>
    <scope>NUCLEOTIDE SEQUENCE [LARGE SCALE GENOMIC DNA]</scope>
    <source>
        <strain evidence="10 11">PCM_1194</strain>
    </source>
</reference>
<keyword evidence="7 8" id="KW-0460">Magnesium</keyword>
<feature type="binding site" evidence="8">
    <location>
        <position position="279"/>
    </location>
    <ligand>
        <name>Mg(2+)</name>
        <dbReference type="ChEBI" id="CHEBI:18420"/>
    </ligand>
</feature>
<feature type="binding site" evidence="8">
    <location>
        <position position="286"/>
    </location>
    <ligand>
        <name>N(1)-(5-phospho-beta-D-ribosyl)glycinamide</name>
        <dbReference type="ChEBI" id="CHEBI:143788"/>
    </ligand>
</feature>
<feature type="binding site" evidence="8">
    <location>
        <position position="82"/>
    </location>
    <ligand>
        <name>N(1)-(5-phospho-beta-D-ribosyl)glycinamide</name>
        <dbReference type="ChEBI" id="CHEBI:143788"/>
    </ligand>
</feature>
<keyword evidence="4 8" id="KW-0547">Nucleotide-binding</keyword>
<gene>
    <name evidence="8" type="primary">purT</name>
    <name evidence="10" type="ORF">EYY89_07090</name>
</gene>
<feature type="binding site" evidence="8">
    <location>
        <position position="114"/>
    </location>
    <ligand>
        <name>ATP</name>
        <dbReference type="ChEBI" id="CHEBI:30616"/>
    </ligand>
</feature>
<dbReference type="GO" id="GO:0006189">
    <property type="term" value="P:'de novo' IMP biosynthetic process"/>
    <property type="evidence" value="ECO:0007669"/>
    <property type="project" value="UniProtKB-UniRule"/>
</dbReference>
<dbReference type="Gene3D" id="3.30.470.20">
    <property type="entry name" value="ATP-grasp fold, B domain"/>
    <property type="match status" value="1"/>
</dbReference>
<keyword evidence="6 8" id="KW-0067">ATP-binding</keyword>
<dbReference type="InterPro" id="IPR011054">
    <property type="entry name" value="Rudment_hybrid_motif"/>
</dbReference>
<dbReference type="Pfam" id="PF21244">
    <property type="entry name" value="PurT_C"/>
    <property type="match status" value="1"/>
</dbReference>
<evidence type="ECO:0000256" key="4">
    <source>
        <dbReference type="ARBA" id="ARBA00022741"/>
    </source>
</evidence>
<dbReference type="Proteomes" id="UP000293380">
    <property type="component" value="Unassembled WGS sequence"/>
</dbReference>
<dbReference type="InterPro" id="IPR003135">
    <property type="entry name" value="ATP-grasp_carboxylate-amine"/>
</dbReference>
<comment type="function">
    <text evidence="8">Involved in the de novo purine biosynthesis. Catalyzes the transfer of formate to 5-phospho-ribosyl-glycinamide (GAR), producing 5-phospho-ribosyl-N-formylglycinamide (FGAR). Formate is provided by PurU via hydrolysis of 10-formyl-tetrahydrofolate.</text>
</comment>
<evidence type="ECO:0000256" key="1">
    <source>
        <dbReference type="ARBA" id="ARBA00011738"/>
    </source>
</evidence>
<feature type="binding site" evidence="8">
    <location>
        <position position="203"/>
    </location>
    <ligand>
        <name>ATP</name>
        <dbReference type="ChEBI" id="CHEBI:30616"/>
    </ligand>
</feature>
<dbReference type="EC" id="6.3.1.21" evidence="8"/>
<dbReference type="GO" id="GO:0000287">
    <property type="term" value="F:magnesium ion binding"/>
    <property type="evidence" value="ECO:0007669"/>
    <property type="project" value="UniProtKB-UniRule"/>
</dbReference>
<sequence length="392" mass="42673">MLSIGTALRPHATRVMLLGSGELGKEVAIECQRLGIEVIAVDRYPDAPAMQVAHRSHVVNMLDAQALKAVIERERPDFIVPEIEAIATSMLVELEHDGQKVVPCARATQLTMNREGIRRLAAETLQLPTSRYRFANTENEFNEAAQEIGFPCIIKPVMSSSGKGQSLIRSADDMAPAWQYAQSGGRSGEGKVIVEGLVKFDFEITLLTINACDGLHFCAPIGHRQQDGDYRESWQPQVMSDIALAKARDIAGKVVTALGGYGLFGVELFVCGDDVIFSEVSPRPHDTGMVTLISQDLSEFALHVRAFLGLPIGTIRQFGPSASSVILPRLHSSDVIFDNTRNALQPQTQLRLFGKPEIDGTRRLGVALAYDETVEKAIALAKQVSNSVVVKG</sequence>
<dbReference type="GO" id="GO:0005524">
    <property type="term" value="F:ATP binding"/>
    <property type="evidence" value="ECO:0007669"/>
    <property type="project" value="UniProtKB-UniRule"/>
</dbReference>
<dbReference type="FunFam" id="3.30.1490.20:FF:000013">
    <property type="entry name" value="Formate-dependent phosphoribosylglycinamide formyltransferase"/>
    <property type="match status" value="1"/>
</dbReference>
<dbReference type="RefSeq" id="WP_130959280.1">
    <property type="nucleotide sequence ID" value="NZ_SITD01000042.1"/>
</dbReference>
<organism evidence="10 11">
    <name type="scientific">Hafnia paralvei</name>
    <dbReference type="NCBI Taxonomy" id="546367"/>
    <lineage>
        <taxon>Bacteria</taxon>
        <taxon>Pseudomonadati</taxon>
        <taxon>Pseudomonadota</taxon>
        <taxon>Gammaproteobacteria</taxon>
        <taxon>Enterobacterales</taxon>
        <taxon>Hafniaceae</taxon>
        <taxon>Hafnia</taxon>
    </lineage>
</organism>
<evidence type="ECO:0000256" key="5">
    <source>
        <dbReference type="ARBA" id="ARBA00022755"/>
    </source>
</evidence>
<keyword evidence="5 8" id="KW-0658">Purine biosynthesis</keyword>
<dbReference type="Gene3D" id="3.30.1490.20">
    <property type="entry name" value="ATP-grasp fold, A domain"/>
    <property type="match status" value="1"/>
</dbReference>
<name>A0A4Q9ESQ2_9GAMM</name>
<dbReference type="InterPro" id="IPR013815">
    <property type="entry name" value="ATP_grasp_subdomain_1"/>
</dbReference>
<dbReference type="FunFam" id="3.40.50.20:FF:000007">
    <property type="entry name" value="Formate-dependent phosphoribosylglycinamide formyltransferase"/>
    <property type="match status" value="1"/>
</dbReference>
<dbReference type="Pfam" id="PF02222">
    <property type="entry name" value="ATP-grasp"/>
    <property type="match status" value="1"/>
</dbReference>
<evidence type="ECO:0000313" key="10">
    <source>
        <dbReference type="EMBL" id="TBM29329.1"/>
    </source>
</evidence>
<dbReference type="PROSITE" id="PS50975">
    <property type="entry name" value="ATP_GRASP"/>
    <property type="match status" value="1"/>
</dbReference>
<comment type="similarity">
    <text evidence="8">Belongs to the PurK/PurT family.</text>
</comment>
<keyword evidence="2 8" id="KW-0436">Ligase</keyword>
<dbReference type="SUPFAM" id="SSF56059">
    <property type="entry name" value="Glutathione synthetase ATP-binding domain-like"/>
    <property type="match status" value="1"/>
</dbReference>
<dbReference type="AlphaFoldDB" id="A0A4Q9ESQ2"/>
<feature type="domain" description="ATP-grasp" evidence="9">
    <location>
        <begin position="119"/>
        <end position="308"/>
    </location>
</feature>